<dbReference type="Gene3D" id="3.80.10.10">
    <property type="entry name" value="Ribonuclease Inhibitor"/>
    <property type="match status" value="1"/>
</dbReference>
<dbReference type="STRING" id="4565.A0A3B6B4K2"/>
<proteinExistence type="predicted"/>
<keyword evidence="2" id="KW-1185">Reference proteome</keyword>
<dbReference type="AlphaFoldDB" id="A0A3B6B4K2"/>
<dbReference type="InterPro" id="IPR032675">
    <property type="entry name" value="LRR_dom_sf"/>
</dbReference>
<dbReference type="OrthoDB" id="692720at2759"/>
<dbReference type="Gramene" id="TraesCS2A02G464800.1">
    <property type="protein sequence ID" value="TraesCS2A02G464800.1.cds1"/>
    <property type="gene ID" value="TraesCS2A02G464800"/>
</dbReference>
<reference evidence="1" key="1">
    <citation type="submission" date="2018-08" db="EMBL/GenBank/DDBJ databases">
        <authorList>
            <person name="Rossello M."/>
        </authorList>
    </citation>
    <scope>NUCLEOTIDE SEQUENCE [LARGE SCALE GENOMIC DNA]</scope>
    <source>
        <strain evidence="1">cv. Chinese Spring</strain>
    </source>
</reference>
<dbReference type="SMR" id="A0A3B6B4K2"/>
<protein>
    <submittedName>
        <fullName evidence="1">Uncharacterized protein</fullName>
    </submittedName>
</protein>
<reference evidence="1" key="2">
    <citation type="submission" date="2018-10" db="UniProtKB">
        <authorList>
            <consortium name="EnsemblPlants"/>
        </authorList>
    </citation>
    <scope>IDENTIFICATION</scope>
</reference>
<dbReference type="Gramene" id="TraesCS2A03G1093900.1">
    <property type="protein sequence ID" value="TraesCS2A03G1093900.1.CDS1"/>
    <property type="gene ID" value="TraesCS2A03G1093900"/>
</dbReference>
<dbReference type="SUPFAM" id="SSF52058">
    <property type="entry name" value="L domain-like"/>
    <property type="match status" value="1"/>
</dbReference>
<name>A0A3B6B4K2_WHEAT</name>
<dbReference type="PANTHER" id="PTHR36766">
    <property type="entry name" value="PLANT BROAD-SPECTRUM MILDEW RESISTANCE PROTEIN RPW8"/>
    <property type="match status" value="1"/>
</dbReference>
<evidence type="ECO:0000313" key="2">
    <source>
        <dbReference type="Proteomes" id="UP000019116"/>
    </source>
</evidence>
<dbReference type="PANTHER" id="PTHR36766:SF40">
    <property type="entry name" value="DISEASE RESISTANCE PROTEIN RGA3"/>
    <property type="match status" value="1"/>
</dbReference>
<dbReference type="EnsemblPlants" id="TraesCS2A02G464800.1">
    <property type="protein sequence ID" value="TraesCS2A02G464800.1.cds1"/>
    <property type="gene ID" value="TraesCS2A02G464800"/>
</dbReference>
<dbReference type="Proteomes" id="UP000019116">
    <property type="component" value="Chromosome 2A"/>
</dbReference>
<organism evidence="1">
    <name type="scientific">Triticum aestivum</name>
    <name type="common">Wheat</name>
    <dbReference type="NCBI Taxonomy" id="4565"/>
    <lineage>
        <taxon>Eukaryota</taxon>
        <taxon>Viridiplantae</taxon>
        <taxon>Streptophyta</taxon>
        <taxon>Embryophyta</taxon>
        <taxon>Tracheophyta</taxon>
        <taxon>Spermatophyta</taxon>
        <taxon>Magnoliopsida</taxon>
        <taxon>Liliopsida</taxon>
        <taxon>Poales</taxon>
        <taxon>Poaceae</taxon>
        <taxon>BOP clade</taxon>
        <taxon>Pooideae</taxon>
        <taxon>Triticodae</taxon>
        <taxon>Triticeae</taxon>
        <taxon>Triticinae</taxon>
        <taxon>Triticum</taxon>
    </lineage>
</organism>
<sequence length="267" mass="29621">MEMNPELSCAWVVELQEQEQCSNQIQLLPPSLEELYIWNLTDRVQSHLLSCLSAMTSLAIQRSPELTSLQLGCCTAVKELEIGDCDLLASIEGLQFCVNLTSLKVFNSPGLVSWLKLVSQQQGASEIWSGLETLEIDDASVISMPFCKQLTSLTHLEFSSRGGKQGESLVSLTEEQERALQLLTSLQELRLCMCPNLSLLPANLHSLTSLETLSIMHCTCIRSLPDMGLPPSLRYLQLSNCSEELGMHCRIVATEKLRVMIDCQCVS</sequence>
<evidence type="ECO:0000313" key="1">
    <source>
        <dbReference type="EnsemblPlants" id="TraesCS2A02G464800.1.cds1"/>
    </source>
</evidence>
<accession>A0A3B6B4K2</accession>